<protein>
    <recommendedName>
        <fullName evidence="3">F-box domain-containing protein</fullName>
    </recommendedName>
</protein>
<evidence type="ECO:0008006" key="3">
    <source>
        <dbReference type="Google" id="ProtNLM"/>
    </source>
</evidence>
<name>A0A164RB91_9AGAM</name>
<organism evidence="1 2">
    <name type="scientific">Sistotremastrum niveocremeum HHB9708</name>
    <dbReference type="NCBI Taxonomy" id="1314777"/>
    <lineage>
        <taxon>Eukaryota</taxon>
        <taxon>Fungi</taxon>
        <taxon>Dikarya</taxon>
        <taxon>Basidiomycota</taxon>
        <taxon>Agaricomycotina</taxon>
        <taxon>Agaricomycetes</taxon>
        <taxon>Sistotremastrales</taxon>
        <taxon>Sistotremastraceae</taxon>
        <taxon>Sertulicium</taxon>
        <taxon>Sertulicium niveocremeum</taxon>
    </lineage>
</organism>
<evidence type="ECO:0000313" key="1">
    <source>
        <dbReference type="EMBL" id="KZS90412.1"/>
    </source>
</evidence>
<evidence type="ECO:0000313" key="2">
    <source>
        <dbReference type="Proteomes" id="UP000076722"/>
    </source>
</evidence>
<dbReference type="Proteomes" id="UP000076722">
    <property type="component" value="Unassembled WGS sequence"/>
</dbReference>
<reference evidence="1 2" key="1">
    <citation type="journal article" date="2016" name="Mol. Biol. Evol.">
        <title>Comparative Genomics of Early-Diverging Mushroom-Forming Fungi Provides Insights into the Origins of Lignocellulose Decay Capabilities.</title>
        <authorList>
            <person name="Nagy L.G."/>
            <person name="Riley R."/>
            <person name="Tritt A."/>
            <person name="Adam C."/>
            <person name="Daum C."/>
            <person name="Floudas D."/>
            <person name="Sun H."/>
            <person name="Yadav J.S."/>
            <person name="Pangilinan J."/>
            <person name="Larsson K.H."/>
            <person name="Matsuura K."/>
            <person name="Barry K."/>
            <person name="Labutti K."/>
            <person name="Kuo R."/>
            <person name="Ohm R.A."/>
            <person name="Bhattacharya S.S."/>
            <person name="Shirouzu T."/>
            <person name="Yoshinaga Y."/>
            <person name="Martin F.M."/>
            <person name="Grigoriev I.V."/>
            <person name="Hibbett D.S."/>
        </authorList>
    </citation>
    <scope>NUCLEOTIDE SEQUENCE [LARGE SCALE GENOMIC DNA]</scope>
    <source>
        <strain evidence="1 2">HHB9708</strain>
    </source>
</reference>
<dbReference type="STRING" id="1314777.A0A164RB91"/>
<gene>
    <name evidence="1" type="ORF">SISNIDRAFT_488297</name>
</gene>
<dbReference type="OrthoDB" id="3365698at2759"/>
<sequence>MSVDGYGLRTRAIDQDIRDLITQLKAKYALKNQLLPPTLDIHFIHDADFPYVQDGLKDIREWGRELAAIDSEAKRHYGGYLNKGSNLCRLPEEVQVKIMSMCLRNIDETLSGQENPTTKLLNSLLEDRLLITHICSPWRKLSSRTPSIWNEICLLWHPEAIEMFETRSGAQLLSVTLPQTRSTHFSPSEPILSSWTQFLTTNLPRIRHLDMEFFLASSRKTTPLVPLYQKLLVEVNEHPAPQLETFSLINSHQHPHIECTAAGLFYKHAPHLRKIHLEGCTSYKGFDPSEFESLVSLSIQATSANSFSKITDVKNILSHALRLIDFTFDGRGVDIQEYCEPLPLTEITKEIKLSNCVTITIHALFSDQIAFLFSAISFPSLRHLTINATHRPVLKDGFEIQFNIFSYLPTTFKAAFTDALDLAIELQDTRIAIETKTPTDYSLHFSEERSPEPRPLPWKRAWATHILSAPAQQLNIAPTHLKISATGNQATRLEIFSMVTWINILRTLPALTRITFDPTAPMPFPSLMVALTDPITVCPGLAYLHMTSRADRREKSELHELLRTRKTITLSTDTGRTATGSNSNS</sequence>
<dbReference type="EMBL" id="KV419421">
    <property type="protein sequence ID" value="KZS90412.1"/>
    <property type="molecule type" value="Genomic_DNA"/>
</dbReference>
<accession>A0A164RB91</accession>
<proteinExistence type="predicted"/>
<keyword evidence="2" id="KW-1185">Reference proteome</keyword>
<dbReference type="AlphaFoldDB" id="A0A164RB91"/>